<dbReference type="Pfam" id="PF24827">
    <property type="entry name" value="AstE_AspA_cat"/>
    <property type="match status" value="1"/>
</dbReference>
<dbReference type="Proteomes" id="UP000281431">
    <property type="component" value="Unassembled WGS sequence"/>
</dbReference>
<keyword evidence="3" id="KW-0378">Hydrolase</keyword>
<dbReference type="PANTHER" id="PTHR15162">
    <property type="entry name" value="ASPARTOACYLASE"/>
    <property type="match status" value="1"/>
</dbReference>
<evidence type="ECO:0000313" key="8">
    <source>
        <dbReference type="Proteomes" id="UP000281431"/>
    </source>
</evidence>
<dbReference type="EMBL" id="REFZ01000014">
    <property type="protein sequence ID" value="RQG98593.1"/>
    <property type="molecule type" value="Genomic_DNA"/>
</dbReference>
<dbReference type="SUPFAM" id="SSF53187">
    <property type="entry name" value="Zn-dependent exopeptidases"/>
    <property type="match status" value="1"/>
</dbReference>
<dbReference type="PANTHER" id="PTHR15162:SF7">
    <property type="entry name" value="SUCCINYLGLUTAMATE DESUCCINYLASE"/>
    <property type="match status" value="1"/>
</dbReference>
<protein>
    <submittedName>
        <fullName evidence="7">Succinylglutamate desuccinylase</fullName>
    </submittedName>
</protein>
<dbReference type="GO" id="GO:0016788">
    <property type="term" value="F:hydrolase activity, acting on ester bonds"/>
    <property type="evidence" value="ECO:0007669"/>
    <property type="project" value="InterPro"/>
</dbReference>
<evidence type="ECO:0000259" key="6">
    <source>
        <dbReference type="Pfam" id="PF24827"/>
    </source>
</evidence>
<comment type="caution">
    <text evidence="7">The sequence shown here is derived from an EMBL/GenBank/DDBJ whole genome shotgun (WGS) entry which is preliminary data.</text>
</comment>
<evidence type="ECO:0000256" key="4">
    <source>
        <dbReference type="ARBA" id="ARBA00022833"/>
    </source>
</evidence>
<dbReference type="Gene3D" id="3.40.630.10">
    <property type="entry name" value="Zn peptidases"/>
    <property type="match status" value="1"/>
</dbReference>
<dbReference type="GO" id="GO:0046872">
    <property type="term" value="F:metal ion binding"/>
    <property type="evidence" value="ECO:0007669"/>
    <property type="project" value="UniProtKB-KW"/>
</dbReference>
<evidence type="ECO:0000256" key="3">
    <source>
        <dbReference type="ARBA" id="ARBA00022801"/>
    </source>
</evidence>
<proteinExistence type="predicted"/>
<dbReference type="OrthoDB" id="323389at2157"/>
<evidence type="ECO:0000256" key="5">
    <source>
        <dbReference type="SAM" id="MobiDB-lite"/>
    </source>
</evidence>
<organism evidence="7 8">
    <name type="scientific">Natrarchaeobius chitinivorans</name>
    <dbReference type="NCBI Taxonomy" id="1679083"/>
    <lineage>
        <taxon>Archaea</taxon>
        <taxon>Methanobacteriati</taxon>
        <taxon>Methanobacteriota</taxon>
        <taxon>Stenosarchaea group</taxon>
        <taxon>Halobacteria</taxon>
        <taxon>Halobacteriales</taxon>
        <taxon>Natrialbaceae</taxon>
        <taxon>Natrarchaeobius</taxon>
    </lineage>
</organism>
<gene>
    <name evidence="7" type="ORF">EA472_17490</name>
</gene>
<evidence type="ECO:0000313" key="7">
    <source>
        <dbReference type="EMBL" id="RQG98593.1"/>
    </source>
</evidence>
<dbReference type="InterPro" id="IPR050178">
    <property type="entry name" value="AspA/AstE_fam"/>
</dbReference>
<dbReference type="GO" id="GO:0005829">
    <property type="term" value="C:cytosol"/>
    <property type="evidence" value="ECO:0007669"/>
    <property type="project" value="TreeGrafter"/>
</dbReference>
<comment type="cofactor">
    <cofactor evidence="1">
        <name>Zn(2+)</name>
        <dbReference type="ChEBI" id="CHEBI:29105"/>
    </cofactor>
</comment>
<evidence type="ECO:0000256" key="2">
    <source>
        <dbReference type="ARBA" id="ARBA00022723"/>
    </source>
</evidence>
<reference evidence="7 8" key="1">
    <citation type="submission" date="2018-10" db="EMBL/GenBank/DDBJ databases">
        <title>Natrarchaeobius chitinivorans gen. nov., sp. nov., and Natrarchaeobius haloalkaliphilus sp. nov., alkaliphilic, chitin-utilizing haloarchaea from hypersaline alkaline lakes.</title>
        <authorList>
            <person name="Sorokin D.Y."/>
            <person name="Elcheninov A.G."/>
            <person name="Kostrikina N.A."/>
            <person name="Bale N.J."/>
            <person name="Sinninghe Damste J.S."/>
            <person name="Khijniak T.V."/>
            <person name="Kublanov I.V."/>
            <person name="Toshchakov S.V."/>
        </authorList>
    </citation>
    <scope>NUCLEOTIDE SEQUENCE [LARGE SCALE GENOMIC DNA]</scope>
    <source>
        <strain evidence="7 8">AArcht7</strain>
    </source>
</reference>
<evidence type="ECO:0000256" key="1">
    <source>
        <dbReference type="ARBA" id="ARBA00001947"/>
    </source>
</evidence>
<keyword evidence="8" id="KW-1185">Reference proteome</keyword>
<accession>A0A3N6M4W6</accession>
<keyword evidence="4" id="KW-0862">Zinc</keyword>
<name>A0A3N6M4W6_NATCH</name>
<keyword evidence="2" id="KW-0479">Metal-binding</keyword>
<dbReference type="AlphaFoldDB" id="A0A3N6M4W6"/>
<dbReference type="InterPro" id="IPR055438">
    <property type="entry name" value="AstE_AspA_cat"/>
</dbReference>
<feature type="region of interest" description="Disordered" evidence="5">
    <location>
        <begin position="1"/>
        <end position="21"/>
    </location>
</feature>
<feature type="domain" description="Succinylglutamate desuccinylase/Aspartoacylase catalytic" evidence="6">
    <location>
        <begin position="27"/>
        <end position="182"/>
    </location>
</feature>
<sequence>MCPTNRGKNLKSGITPPDVTIRGSREPEVVVVGGVHGDETGGVRAIRRLREADLDLHRGVAFVIANPDAVDAGKRYLDSDLNRVFPGNPAGDREEQLAAQICELIQDRTTLSLHGTRSQPTPFALIHRSQPPQLDLAARMPVPHVVDHWGVNEGAITSCGLSVEIEVGPQGTEEAAVAAENQAYAFLKLVDALPGDAPAADPDFFHMADPIRKPPGISYEVHVENFESVPAGTAYASVDGQELIADDPFHPILMSADGYSDIFGYGGTKIAESLESAQQTLLKTERG</sequence>